<dbReference type="EMBL" id="CACSIM010000004">
    <property type="protein sequence ID" value="CAA0111740.1"/>
    <property type="molecule type" value="Genomic_DNA"/>
</dbReference>
<evidence type="ECO:0000313" key="2">
    <source>
        <dbReference type="EMBL" id="CAA0111740.1"/>
    </source>
</evidence>
<gene>
    <name evidence="1" type="ORF">IHBHHGIJ_02520</name>
    <name evidence="2" type="ORF">KFEGEMFD_02707</name>
</gene>
<evidence type="ECO:0000313" key="3">
    <source>
        <dbReference type="Proteomes" id="UP000435877"/>
    </source>
</evidence>
<accession>A0A5S9NT26</accession>
<evidence type="ECO:0000313" key="4">
    <source>
        <dbReference type="Proteomes" id="UP000439591"/>
    </source>
</evidence>
<evidence type="ECO:0000313" key="1">
    <source>
        <dbReference type="EMBL" id="CAA0093728.1"/>
    </source>
</evidence>
<dbReference type="RefSeq" id="WP_159269047.1">
    <property type="nucleotide sequence ID" value="NZ_CACSIK010000001.1"/>
</dbReference>
<protein>
    <recommendedName>
        <fullName evidence="5">HEPN AbiU2-like domain-containing protein</fullName>
    </recommendedName>
</protein>
<name>A0A5S9NT26_9GAMM</name>
<dbReference type="AlphaFoldDB" id="A0A5S9NT26"/>
<dbReference type="Proteomes" id="UP000435877">
    <property type="component" value="Unassembled WGS sequence"/>
</dbReference>
<evidence type="ECO:0008006" key="5">
    <source>
        <dbReference type="Google" id="ProtNLM"/>
    </source>
</evidence>
<dbReference type="EMBL" id="CACSIK010000001">
    <property type="protein sequence ID" value="CAA0093728.1"/>
    <property type="molecule type" value="Genomic_DNA"/>
</dbReference>
<sequence>MDIIEKNKKLEIHRVAVAARDIQCAKEGFEAIYKFDSEPADNLYQTLLFGAVISYCRPFMSSEGLGRSSKRWNRFESDIDKKYHEILLNYRNNVVAHSDIDNNKLYIYPTGMILTVGEHSIELDEPMFGVTTPLLNKSDMEFFINLCSTQCSRMYNFLIPEIESRFRGKGLTPAPIRFNHEEI</sequence>
<dbReference type="OrthoDB" id="10017399at2"/>
<keyword evidence="3" id="KW-1185">Reference proteome</keyword>
<organism evidence="1 3">
    <name type="scientific">Zhongshania aliphaticivorans</name>
    <dbReference type="NCBI Taxonomy" id="1470434"/>
    <lineage>
        <taxon>Bacteria</taxon>
        <taxon>Pseudomonadati</taxon>
        <taxon>Pseudomonadota</taxon>
        <taxon>Gammaproteobacteria</taxon>
        <taxon>Cellvibrionales</taxon>
        <taxon>Spongiibacteraceae</taxon>
        <taxon>Zhongshania</taxon>
    </lineage>
</organism>
<proteinExistence type="predicted"/>
<dbReference type="Proteomes" id="UP000439591">
    <property type="component" value="Unassembled WGS sequence"/>
</dbReference>
<reference evidence="3 4" key="1">
    <citation type="submission" date="2019-11" db="EMBL/GenBank/DDBJ databases">
        <authorList>
            <person name="Holert J."/>
        </authorList>
    </citation>
    <scope>NUCLEOTIDE SEQUENCE [LARGE SCALE GENOMIC DNA]</scope>
    <source>
        <strain evidence="2">BC3_2A</strain>
        <strain evidence="1">SB11_1A</strain>
    </source>
</reference>